<dbReference type="PANTHER" id="PTHR33572">
    <property type="entry name" value="SPORE DEVELOPMENT REGULATOR VOSA"/>
    <property type="match status" value="1"/>
</dbReference>
<keyword evidence="4" id="KW-0539">Nucleus</keyword>
<sequence>MALTSRIRRMGSPEIDSPATFISGEFAGRTIRGELVEVQKADLGRKYARKDRRPLDPPPVVQLKLFEVFGHGLSSSYEREFDSYDEVMSFGFLCHVDLFPVRDVDLAGYPAQEQERHRRASVSGPTPHPYSPQSPDISSASSASQPVSAQHQARAAMPSFYTLPPPRPPSFYASQSVGTPSSTPSSSSSGYTSTPAHQITSPTVSTSSTHQSGTPSSSTTHPPIALPMFAGVPPSLSSLIPGMPGMGLHSMVSIHGTSSHVSDSPSDIVAFYDELPITENSKCTSMLAGTTFQDSSVVDLHGKLSIVFVFSDMAVRQEGRFIVRFRVFNVFGQATGSCPVPVLGECFGGPFKIYSTKDFPGLRASTDLTKKISLHGIRTNIRARERKRRKINDSECVDPSPRFPASPAAPSQALTNGKVRRKRCRDEDEEYEENSLTED</sequence>
<keyword evidence="3" id="KW-0804">Transcription</keyword>
<name>A0A8E2DFN6_9APHY</name>
<feature type="domain" description="Velvet" evidence="6">
    <location>
        <begin position="28"/>
        <end position="382"/>
    </location>
</feature>
<dbReference type="InterPro" id="IPR038491">
    <property type="entry name" value="Velvet_dom_sf"/>
</dbReference>
<dbReference type="InterPro" id="IPR037525">
    <property type="entry name" value="Velvet_dom"/>
</dbReference>
<dbReference type="Proteomes" id="UP000250043">
    <property type="component" value="Unassembled WGS sequence"/>
</dbReference>
<feature type="region of interest" description="Disordered" evidence="5">
    <location>
        <begin position="111"/>
        <end position="155"/>
    </location>
</feature>
<dbReference type="GO" id="GO:0005634">
    <property type="term" value="C:nucleus"/>
    <property type="evidence" value="ECO:0007669"/>
    <property type="project" value="UniProtKB-SubCell"/>
</dbReference>
<feature type="compositionally biased region" description="Low complexity" evidence="5">
    <location>
        <begin position="399"/>
        <end position="411"/>
    </location>
</feature>
<evidence type="ECO:0000256" key="5">
    <source>
        <dbReference type="SAM" id="MobiDB-lite"/>
    </source>
</evidence>
<dbReference type="AlphaFoldDB" id="A0A8E2DFN6"/>
<evidence type="ECO:0000256" key="3">
    <source>
        <dbReference type="ARBA" id="ARBA00023163"/>
    </source>
</evidence>
<evidence type="ECO:0000256" key="4">
    <source>
        <dbReference type="ARBA" id="ARBA00023242"/>
    </source>
</evidence>
<feature type="compositionally biased region" description="Low complexity" evidence="5">
    <location>
        <begin position="133"/>
        <end position="153"/>
    </location>
</feature>
<evidence type="ECO:0000256" key="1">
    <source>
        <dbReference type="ARBA" id="ARBA00004123"/>
    </source>
</evidence>
<evidence type="ECO:0000256" key="2">
    <source>
        <dbReference type="ARBA" id="ARBA00023015"/>
    </source>
</evidence>
<comment type="subcellular location">
    <subcellularLocation>
        <location evidence="1">Nucleus</location>
    </subcellularLocation>
</comment>
<evidence type="ECO:0000259" key="6">
    <source>
        <dbReference type="PROSITE" id="PS51821"/>
    </source>
</evidence>
<dbReference type="PANTHER" id="PTHR33572:SF3">
    <property type="entry name" value="VELVET COMPLEX SUBUNIT B"/>
    <property type="match status" value="1"/>
</dbReference>
<dbReference type="EMBL" id="KV722607">
    <property type="protein sequence ID" value="OCH85121.1"/>
    <property type="molecule type" value="Genomic_DNA"/>
</dbReference>
<accession>A0A8E2DFN6</accession>
<evidence type="ECO:0000313" key="7">
    <source>
        <dbReference type="EMBL" id="OCH85121.1"/>
    </source>
</evidence>
<dbReference type="PROSITE" id="PS51821">
    <property type="entry name" value="VELVET"/>
    <property type="match status" value="1"/>
</dbReference>
<dbReference type="OrthoDB" id="5599552at2759"/>
<dbReference type="Pfam" id="PF11754">
    <property type="entry name" value="Velvet"/>
    <property type="match status" value="1"/>
</dbReference>
<reference evidence="7 8" key="1">
    <citation type="submission" date="2016-07" db="EMBL/GenBank/DDBJ databases">
        <title>Draft genome of the white-rot fungus Obba rivulosa 3A-2.</title>
        <authorList>
            <consortium name="DOE Joint Genome Institute"/>
            <person name="Miettinen O."/>
            <person name="Riley R."/>
            <person name="Acob R."/>
            <person name="Barry K."/>
            <person name="Cullen D."/>
            <person name="De Vries R."/>
            <person name="Hainaut M."/>
            <person name="Hatakka A."/>
            <person name="Henrissat B."/>
            <person name="Hilden K."/>
            <person name="Kuo R."/>
            <person name="Labutti K."/>
            <person name="Lipzen A."/>
            <person name="Makela M.R."/>
            <person name="Sandor L."/>
            <person name="Spatafora J.W."/>
            <person name="Grigoriev I.V."/>
            <person name="Hibbett D.S."/>
        </authorList>
    </citation>
    <scope>NUCLEOTIDE SEQUENCE [LARGE SCALE GENOMIC DNA]</scope>
    <source>
        <strain evidence="7 8">3A-2</strain>
    </source>
</reference>
<feature type="region of interest" description="Disordered" evidence="5">
    <location>
        <begin position="168"/>
        <end position="226"/>
    </location>
</feature>
<gene>
    <name evidence="7" type="ORF">OBBRIDRAFT_763355</name>
</gene>
<keyword evidence="8" id="KW-1185">Reference proteome</keyword>
<proteinExistence type="predicted"/>
<feature type="compositionally biased region" description="Acidic residues" evidence="5">
    <location>
        <begin position="427"/>
        <end position="439"/>
    </location>
</feature>
<feature type="region of interest" description="Disordered" evidence="5">
    <location>
        <begin position="388"/>
        <end position="439"/>
    </location>
</feature>
<dbReference type="Gene3D" id="2.60.40.3960">
    <property type="entry name" value="Velvet domain"/>
    <property type="match status" value="1"/>
</dbReference>
<evidence type="ECO:0000313" key="8">
    <source>
        <dbReference type="Proteomes" id="UP000250043"/>
    </source>
</evidence>
<feature type="compositionally biased region" description="Low complexity" evidence="5">
    <location>
        <begin position="174"/>
        <end position="195"/>
    </location>
</feature>
<dbReference type="InterPro" id="IPR021740">
    <property type="entry name" value="Velvet"/>
</dbReference>
<keyword evidence="2" id="KW-0805">Transcription regulation</keyword>
<organism evidence="7 8">
    <name type="scientific">Obba rivulosa</name>
    <dbReference type="NCBI Taxonomy" id="1052685"/>
    <lineage>
        <taxon>Eukaryota</taxon>
        <taxon>Fungi</taxon>
        <taxon>Dikarya</taxon>
        <taxon>Basidiomycota</taxon>
        <taxon>Agaricomycotina</taxon>
        <taxon>Agaricomycetes</taxon>
        <taxon>Polyporales</taxon>
        <taxon>Gelatoporiaceae</taxon>
        <taxon>Obba</taxon>
    </lineage>
</organism>
<feature type="compositionally biased region" description="Low complexity" evidence="5">
    <location>
        <begin position="205"/>
        <end position="223"/>
    </location>
</feature>
<protein>
    <recommendedName>
        <fullName evidence="6">Velvet domain-containing protein</fullName>
    </recommendedName>
</protein>